<dbReference type="Gene3D" id="3.40.462.20">
    <property type="match status" value="1"/>
</dbReference>
<dbReference type="PROSITE" id="PS00862">
    <property type="entry name" value="OX2_COVAL_FAD"/>
    <property type="match status" value="1"/>
</dbReference>
<dbReference type="PANTHER" id="PTHR42973:SF39">
    <property type="entry name" value="FAD-BINDING PCMH-TYPE DOMAIN-CONTAINING PROTEIN"/>
    <property type="match status" value="1"/>
</dbReference>
<gene>
    <name evidence="9" type="ORF">MAM_05969</name>
</gene>
<dbReference type="InterPro" id="IPR006093">
    <property type="entry name" value="Oxy_OxRdtase_FAD_BS"/>
</dbReference>
<sequence>MAQGPRSKRFPDFPPKGFKGRTLRPGDAGYTEARQIPNARYGNEPALIAQCLDAHDVVAAVEYCDAHSEPIAIRSGGHAIDGHAMPQDAFVIDTTLMKKIEVEPSTGITTVDAGVLLGEMDAATQKHGYVVPSGTVSATGAAGLTLGGGMGYLTRRFGMTVDSLLSVRVVTVKGDELVASREQNAELFWGLCGAGHNLAIATSFTYQAHKMGPDVISGLIIYRIDEAAGVLSQLDAIMRRAPRELTIYPVTLPAPPLPGLPEQMLGVPVLVLIIVYTGPPAAYHEAMAGVRALAAQPLADMVKPSSWLETNSILDVLAPPGRRQHTRGGYLSAITPEVASAIVRRVMKAPAPTSPGPSVAIAFPCLGGAIFDFAEDSTAYSRQGANWMWEVLAMWDTPDKDAEFERWVDAVMTALTPFSLSNGYVNLSVDRGPEWLRNLYGSPDKWARICALKTKFDPHNRLRHNKNIARARESLAAKSWPWPWPWTPTRAPTRAQTRTRLRTRTRAASWLLNIGCALSLLALCRVGLYLRPNWGLPLYLLKRLGFGGRAGGAAM</sequence>
<feature type="transmembrane region" description="Helical" evidence="7">
    <location>
        <begin position="510"/>
        <end position="530"/>
    </location>
</feature>
<evidence type="ECO:0000256" key="5">
    <source>
        <dbReference type="ARBA" id="ARBA00023002"/>
    </source>
</evidence>
<feature type="domain" description="FAD-binding PCMH-type" evidence="8">
    <location>
        <begin position="41"/>
        <end position="211"/>
    </location>
</feature>
<dbReference type="InterPro" id="IPR016166">
    <property type="entry name" value="FAD-bd_PCMH"/>
</dbReference>
<comment type="cofactor">
    <cofactor evidence="1">
        <name>FAD</name>
        <dbReference type="ChEBI" id="CHEBI:57692"/>
    </cofactor>
</comment>
<dbReference type="RefSeq" id="XP_040677187.1">
    <property type="nucleotide sequence ID" value="XM_040824767.1"/>
</dbReference>
<dbReference type="InterPro" id="IPR016169">
    <property type="entry name" value="FAD-bd_PCMH_sub2"/>
</dbReference>
<dbReference type="InterPro" id="IPR016167">
    <property type="entry name" value="FAD-bd_PCMH_sub1"/>
</dbReference>
<dbReference type="Pfam" id="PF01565">
    <property type="entry name" value="FAD_binding_4"/>
    <property type="match status" value="1"/>
</dbReference>
<dbReference type="InterPro" id="IPR036318">
    <property type="entry name" value="FAD-bd_PCMH-like_sf"/>
</dbReference>
<evidence type="ECO:0000259" key="8">
    <source>
        <dbReference type="PROSITE" id="PS51387"/>
    </source>
</evidence>
<keyword evidence="4" id="KW-0274">FAD</keyword>
<dbReference type="GO" id="GO:0016491">
    <property type="term" value="F:oxidoreductase activity"/>
    <property type="evidence" value="ECO:0007669"/>
    <property type="project" value="UniProtKB-KW"/>
</dbReference>
<dbReference type="Gene3D" id="3.30.43.10">
    <property type="entry name" value="Uridine Diphospho-n-acetylenolpyruvylglucosamine Reductase, domain 2"/>
    <property type="match status" value="1"/>
</dbReference>
<keyword evidence="5" id="KW-0560">Oxidoreductase</keyword>
<feature type="region of interest" description="Disordered" evidence="6">
    <location>
        <begin position="1"/>
        <end position="29"/>
    </location>
</feature>
<evidence type="ECO:0000256" key="4">
    <source>
        <dbReference type="ARBA" id="ARBA00022827"/>
    </source>
</evidence>
<evidence type="ECO:0000256" key="2">
    <source>
        <dbReference type="ARBA" id="ARBA00005466"/>
    </source>
</evidence>
<dbReference type="PANTHER" id="PTHR42973">
    <property type="entry name" value="BINDING OXIDOREDUCTASE, PUTATIVE (AFU_ORTHOLOGUE AFUA_1G17690)-RELATED"/>
    <property type="match status" value="1"/>
</dbReference>
<dbReference type="InterPro" id="IPR016164">
    <property type="entry name" value="FAD-linked_Oxase-like_C"/>
</dbReference>
<proteinExistence type="inferred from homology"/>
<dbReference type="InterPro" id="IPR006094">
    <property type="entry name" value="Oxid_FAD_bind_N"/>
</dbReference>
<dbReference type="HOGENOM" id="CLU_018354_10_0_1"/>
<accession>A0A0B2WJA0</accession>
<keyword evidence="10" id="KW-1185">Reference proteome</keyword>
<dbReference type="SUPFAM" id="SSF55103">
    <property type="entry name" value="FAD-linked oxidases, C-terminal domain"/>
    <property type="match status" value="1"/>
</dbReference>
<keyword evidence="7" id="KW-1133">Transmembrane helix</keyword>
<dbReference type="OrthoDB" id="415825at2759"/>
<dbReference type="AlphaFoldDB" id="A0A0B2WJA0"/>
<dbReference type="STRING" id="1081103.A0A0B2WJA0"/>
<dbReference type="EMBL" id="AZHE01000017">
    <property type="protein sequence ID" value="KHN96121.1"/>
    <property type="molecule type" value="Genomic_DNA"/>
</dbReference>
<dbReference type="Proteomes" id="UP000030816">
    <property type="component" value="Unassembled WGS sequence"/>
</dbReference>
<comment type="caution">
    <text evidence="9">The sequence shown here is derived from an EMBL/GenBank/DDBJ whole genome shotgun (WGS) entry which is preliminary data.</text>
</comment>
<dbReference type="GO" id="GO:0071949">
    <property type="term" value="F:FAD binding"/>
    <property type="evidence" value="ECO:0007669"/>
    <property type="project" value="InterPro"/>
</dbReference>
<keyword evidence="7" id="KW-0812">Transmembrane</keyword>
<keyword evidence="7" id="KW-0472">Membrane</keyword>
<evidence type="ECO:0000256" key="6">
    <source>
        <dbReference type="SAM" id="MobiDB-lite"/>
    </source>
</evidence>
<dbReference type="InterPro" id="IPR050416">
    <property type="entry name" value="FAD-linked_Oxidoreductase"/>
</dbReference>
<dbReference type="GeneID" id="63740424"/>
<evidence type="ECO:0000313" key="9">
    <source>
        <dbReference type="EMBL" id="KHN96121.1"/>
    </source>
</evidence>
<dbReference type="Gene3D" id="3.30.465.10">
    <property type="match status" value="1"/>
</dbReference>
<name>A0A0B2WJA0_METAS</name>
<dbReference type="PROSITE" id="PS51387">
    <property type="entry name" value="FAD_PCMH"/>
    <property type="match status" value="1"/>
</dbReference>
<keyword evidence="3" id="KW-0285">Flavoprotein</keyword>
<evidence type="ECO:0000313" key="10">
    <source>
        <dbReference type="Proteomes" id="UP000030816"/>
    </source>
</evidence>
<protein>
    <submittedName>
        <fullName evidence="9">FAD linked oxidase-like protein</fullName>
    </submittedName>
</protein>
<reference evidence="9 10" key="1">
    <citation type="journal article" date="2014" name="Proc. Natl. Acad. Sci. U.S.A.">
        <title>Trajectory and genomic determinants of fungal-pathogen speciation and host adaptation.</title>
        <authorList>
            <person name="Hu X."/>
            <person name="Xiao G."/>
            <person name="Zheng P."/>
            <person name="Shang Y."/>
            <person name="Su Y."/>
            <person name="Zhang X."/>
            <person name="Liu X."/>
            <person name="Zhan S."/>
            <person name="St Leger R.J."/>
            <person name="Wang C."/>
        </authorList>
    </citation>
    <scope>NUCLEOTIDE SEQUENCE [LARGE SCALE GENOMIC DNA]</scope>
    <source>
        <strain evidence="9 10">ARSEF 1941</strain>
    </source>
</reference>
<evidence type="ECO:0000256" key="3">
    <source>
        <dbReference type="ARBA" id="ARBA00022630"/>
    </source>
</evidence>
<evidence type="ECO:0000256" key="7">
    <source>
        <dbReference type="SAM" id="Phobius"/>
    </source>
</evidence>
<evidence type="ECO:0000256" key="1">
    <source>
        <dbReference type="ARBA" id="ARBA00001974"/>
    </source>
</evidence>
<organism evidence="9 10">
    <name type="scientific">Metarhizium album (strain ARSEF 1941)</name>
    <dbReference type="NCBI Taxonomy" id="1081103"/>
    <lineage>
        <taxon>Eukaryota</taxon>
        <taxon>Fungi</taxon>
        <taxon>Dikarya</taxon>
        <taxon>Ascomycota</taxon>
        <taxon>Pezizomycotina</taxon>
        <taxon>Sordariomycetes</taxon>
        <taxon>Hypocreomycetidae</taxon>
        <taxon>Hypocreales</taxon>
        <taxon>Clavicipitaceae</taxon>
        <taxon>Metarhizium</taxon>
    </lineage>
</organism>
<comment type="similarity">
    <text evidence="2">Belongs to the oxygen-dependent FAD-linked oxidoreductase family.</text>
</comment>
<dbReference type="SUPFAM" id="SSF56176">
    <property type="entry name" value="FAD-binding/transporter-associated domain-like"/>
    <property type="match status" value="1"/>
</dbReference>